<name>A0A840U581_9BACT</name>
<dbReference type="GO" id="GO:0008713">
    <property type="term" value="F:ADP-heptose-lipopolysaccharide heptosyltransferase activity"/>
    <property type="evidence" value="ECO:0007669"/>
    <property type="project" value="TreeGrafter"/>
</dbReference>
<gene>
    <name evidence="3" type="ORF">HNQ92_005131</name>
</gene>
<comment type="caution">
    <text evidence="3">The sequence shown here is derived from an EMBL/GenBank/DDBJ whole genome shotgun (WGS) entry which is preliminary data.</text>
</comment>
<dbReference type="Pfam" id="PF01075">
    <property type="entry name" value="Glyco_transf_9"/>
    <property type="match status" value="1"/>
</dbReference>
<dbReference type="AlphaFoldDB" id="A0A840U581"/>
<proteinExistence type="predicted"/>
<sequence>MSPQRILVIQTAFIGDVILASALLEKLHAHFPQAQLDLLVRRGNEGLFAQHPYLHEVLIWEKKKRKYRSLFALLGKIRRRRYDVAINLQRFAGTGLLTALSGAPMRVGFDKNPLSFAFTHQVPHRLEAGTHEVDRNHALIQHLTDAQVPPPRLYPSPADYKRVLPYQRQPYLCIAPASVWFTKQYPAERWAQLIRQLPGTYRIYLLGSPTDHALAEQIWQGAGAGTLVENVCGQLSLLQSAALMQGAVMNYVNDSAPLHLCSAVNAPVCAVYCSTVPEFGFGPLAEQSFVVEVPEPLPCRPCGLHGHRACPEGHFRCALDIKLEQLTGVL</sequence>
<dbReference type="GO" id="GO:0009244">
    <property type="term" value="P:lipopolysaccharide core region biosynthetic process"/>
    <property type="evidence" value="ECO:0007669"/>
    <property type="project" value="TreeGrafter"/>
</dbReference>
<dbReference type="Gene3D" id="3.40.50.2000">
    <property type="entry name" value="Glycogen Phosphorylase B"/>
    <property type="match status" value="2"/>
</dbReference>
<dbReference type="CDD" id="cd03789">
    <property type="entry name" value="GT9_LPS_heptosyltransferase"/>
    <property type="match status" value="1"/>
</dbReference>
<evidence type="ECO:0000256" key="2">
    <source>
        <dbReference type="ARBA" id="ARBA00022679"/>
    </source>
</evidence>
<keyword evidence="4" id="KW-1185">Reference proteome</keyword>
<protein>
    <submittedName>
        <fullName evidence="3">Heptosyltransferase-2</fullName>
        <ecNumber evidence="3">2.4.-.-</ecNumber>
    </submittedName>
</protein>
<keyword evidence="1 3" id="KW-0328">Glycosyltransferase</keyword>
<evidence type="ECO:0000313" key="3">
    <source>
        <dbReference type="EMBL" id="MBB5286969.1"/>
    </source>
</evidence>
<dbReference type="InterPro" id="IPR051199">
    <property type="entry name" value="LPS_LOS_Heptosyltrfase"/>
</dbReference>
<organism evidence="3 4">
    <name type="scientific">Rhabdobacter roseus</name>
    <dbReference type="NCBI Taxonomy" id="1655419"/>
    <lineage>
        <taxon>Bacteria</taxon>
        <taxon>Pseudomonadati</taxon>
        <taxon>Bacteroidota</taxon>
        <taxon>Cytophagia</taxon>
        <taxon>Cytophagales</taxon>
        <taxon>Cytophagaceae</taxon>
        <taxon>Rhabdobacter</taxon>
    </lineage>
</organism>
<dbReference type="GO" id="GO:0005829">
    <property type="term" value="C:cytosol"/>
    <property type="evidence" value="ECO:0007669"/>
    <property type="project" value="TreeGrafter"/>
</dbReference>
<dbReference type="PANTHER" id="PTHR30160">
    <property type="entry name" value="TETRAACYLDISACCHARIDE 4'-KINASE-RELATED"/>
    <property type="match status" value="1"/>
</dbReference>
<evidence type="ECO:0000313" key="4">
    <source>
        <dbReference type="Proteomes" id="UP000557307"/>
    </source>
</evidence>
<keyword evidence="2 3" id="KW-0808">Transferase</keyword>
<accession>A0A840U581</accession>
<evidence type="ECO:0000256" key="1">
    <source>
        <dbReference type="ARBA" id="ARBA00022676"/>
    </source>
</evidence>
<dbReference type="RefSeq" id="WP_184178604.1">
    <property type="nucleotide sequence ID" value="NZ_JACHGF010000012.1"/>
</dbReference>
<dbReference type="Proteomes" id="UP000557307">
    <property type="component" value="Unassembled WGS sequence"/>
</dbReference>
<dbReference type="SUPFAM" id="SSF53756">
    <property type="entry name" value="UDP-Glycosyltransferase/glycogen phosphorylase"/>
    <property type="match status" value="1"/>
</dbReference>
<dbReference type="PANTHER" id="PTHR30160:SF1">
    <property type="entry name" value="LIPOPOLYSACCHARIDE 1,2-N-ACETYLGLUCOSAMINETRANSFERASE-RELATED"/>
    <property type="match status" value="1"/>
</dbReference>
<dbReference type="EMBL" id="JACHGF010000012">
    <property type="protein sequence ID" value="MBB5286969.1"/>
    <property type="molecule type" value="Genomic_DNA"/>
</dbReference>
<reference evidence="3 4" key="1">
    <citation type="submission" date="2020-08" db="EMBL/GenBank/DDBJ databases">
        <title>Genomic Encyclopedia of Type Strains, Phase IV (KMG-IV): sequencing the most valuable type-strain genomes for metagenomic binning, comparative biology and taxonomic classification.</title>
        <authorList>
            <person name="Goeker M."/>
        </authorList>
    </citation>
    <scope>NUCLEOTIDE SEQUENCE [LARGE SCALE GENOMIC DNA]</scope>
    <source>
        <strain evidence="3 4">DSM 105074</strain>
    </source>
</reference>
<dbReference type="EC" id="2.4.-.-" evidence="3"/>
<dbReference type="InterPro" id="IPR002201">
    <property type="entry name" value="Glyco_trans_9"/>
</dbReference>